<accession>A0A0G3AZC6</accession>
<keyword evidence="1" id="KW-0614">Plasmid</keyword>
<dbReference type="AlphaFoldDB" id="A0A0G3AZC6"/>
<protein>
    <submittedName>
        <fullName evidence="1">Uncharacterized protein</fullName>
    </submittedName>
</protein>
<organism evidence="1">
    <name type="scientific">Enterobacter cloacae</name>
    <dbReference type="NCBI Taxonomy" id="550"/>
    <lineage>
        <taxon>Bacteria</taxon>
        <taxon>Pseudomonadati</taxon>
        <taxon>Pseudomonadota</taxon>
        <taxon>Gammaproteobacteria</taxon>
        <taxon>Enterobacterales</taxon>
        <taxon>Enterobacteriaceae</taxon>
        <taxon>Enterobacter</taxon>
        <taxon>Enterobacter cloacae complex</taxon>
    </lineage>
</organism>
<evidence type="ECO:0000313" key="1">
    <source>
        <dbReference type="EMBL" id="AKJ19306.1"/>
    </source>
</evidence>
<proteinExistence type="predicted"/>
<name>A0A0G3AZC6_ENTCL</name>
<geneLocation type="plasmid" evidence="1">
    <name>pMRVIM0813</name>
</geneLocation>
<dbReference type="EMBL" id="KP975077">
    <property type="protein sequence ID" value="AKJ19306.1"/>
    <property type="molecule type" value="Genomic_DNA"/>
</dbReference>
<sequence length="48" mass="5123">MLSWPKYKGSLLDTENSLLIVTGFVSRKNNVIGIASDNLMNGPGNGSL</sequence>
<reference evidence="1" key="1">
    <citation type="submission" date="2015-03" db="EMBL/GenBank/DDBJ databases">
        <title>Allelic Variants of blaVIM Reside on Diverse Mobile Genetic Elements in Gram-negative Clinical Isolates from the USA.</title>
        <authorList>
            <person name="McGann P."/>
            <person name="Snesrud E."/>
            <person name="Ong A.C."/>
            <person name="Clifford R."/>
            <person name="Kwak Y.I."/>
            <person name="Steele E.D."/>
            <person name="Rabinowitz R."/>
            <person name="Waterman P.E."/>
            <person name="Lesho E."/>
        </authorList>
    </citation>
    <scope>NUCLEOTIDE SEQUENCE</scope>
    <source>
        <strain evidence="1">MRSN17626</strain>
        <plasmid evidence="1">pMRVIM0813</plasmid>
    </source>
</reference>